<evidence type="ECO:0000259" key="1">
    <source>
        <dbReference type="Pfam" id="PF01425"/>
    </source>
</evidence>
<dbReference type="PANTHER" id="PTHR11895">
    <property type="entry name" value="TRANSAMIDASE"/>
    <property type="match status" value="1"/>
</dbReference>
<dbReference type="InterPro" id="IPR036928">
    <property type="entry name" value="AS_sf"/>
</dbReference>
<dbReference type="InterPro" id="IPR023631">
    <property type="entry name" value="Amidase_dom"/>
</dbReference>
<dbReference type="GO" id="GO:0005739">
    <property type="term" value="C:mitochondrion"/>
    <property type="evidence" value="ECO:0007669"/>
    <property type="project" value="TreeGrafter"/>
</dbReference>
<dbReference type="GO" id="GO:0050567">
    <property type="term" value="F:glutaminyl-tRNA synthase (glutamine-hydrolyzing) activity"/>
    <property type="evidence" value="ECO:0007669"/>
    <property type="project" value="TreeGrafter"/>
</dbReference>
<proteinExistence type="predicted"/>
<dbReference type="InterPro" id="IPR000120">
    <property type="entry name" value="Amidase"/>
</dbReference>
<dbReference type="EMBL" id="UFQT01000089">
    <property type="protein sequence ID" value="SSX19515.1"/>
    <property type="molecule type" value="Genomic_DNA"/>
</dbReference>
<evidence type="ECO:0000313" key="2">
    <source>
        <dbReference type="EMBL" id="SSX19515.1"/>
    </source>
</evidence>
<dbReference type="AlphaFoldDB" id="A0A336LNZ9"/>
<dbReference type="GO" id="GO:0032543">
    <property type="term" value="P:mitochondrial translation"/>
    <property type="evidence" value="ECO:0007669"/>
    <property type="project" value="TreeGrafter"/>
</dbReference>
<dbReference type="Gene3D" id="3.90.1300.10">
    <property type="entry name" value="Amidase signature (AS) domain"/>
    <property type="match status" value="2"/>
</dbReference>
<gene>
    <name evidence="2" type="primary">CSON014949</name>
</gene>
<sequence length="340" mass="38847">MLDSKRLITSIQKLKKLNAFTFVPDLTNNVKTDCSELPLNGTTFCVKDNFCSKEIKTTCGSRSGSSDSFFGPVKNPWRFKDDAWRIAAVATVNSMDTPGILTRSVTLCSQVFKTLKCYDVNDSTNTFKKWRNTESTLPLDLKKITVGIPVEYFCNGLSNEVKNVWMMVADVLKNHGAKVSEVASNLARYDGLKYGYRSNVKKSTESMFAKTRQLGFNSVVKSRILAGNFFLLKKNYDKYYVKALKVRRLIKNDFDEVFYKRNIDFLISPVTLTVAPLYSDFIKLANRDQCALQDICTQPSNMAGEYDFKLYRSTKNNRCHTFEKSRNTSKSFFNPDYFPL</sequence>
<dbReference type="GO" id="GO:0070681">
    <property type="term" value="P:glutaminyl-tRNAGln biosynthesis via transamidation"/>
    <property type="evidence" value="ECO:0007669"/>
    <property type="project" value="TreeGrafter"/>
</dbReference>
<reference evidence="2" key="1">
    <citation type="submission" date="2018-07" db="EMBL/GenBank/DDBJ databases">
        <authorList>
            <person name="Quirk P.G."/>
            <person name="Krulwich T.A."/>
        </authorList>
    </citation>
    <scope>NUCLEOTIDE SEQUENCE</scope>
</reference>
<accession>A0A336LNZ9</accession>
<dbReference type="SUPFAM" id="SSF75304">
    <property type="entry name" value="Amidase signature (AS) enzymes"/>
    <property type="match status" value="1"/>
</dbReference>
<dbReference type="PANTHER" id="PTHR11895:SF7">
    <property type="entry name" value="GLUTAMYL-TRNA(GLN) AMIDOTRANSFERASE SUBUNIT A, MITOCHONDRIAL"/>
    <property type="match status" value="1"/>
</dbReference>
<feature type="domain" description="Amidase" evidence="1">
    <location>
        <begin position="91"/>
        <end position="308"/>
    </location>
</feature>
<protein>
    <submittedName>
        <fullName evidence="2">CSON014949 protein</fullName>
    </submittedName>
</protein>
<dbReference type="VEuPathDB" id="VectorBase:CSON014949"/>
<dbReference type="GO" id="GO:0030956">
    <property type="term" value="C:glutamyl-tRNA(Gln) amidotransferase complex"/>
    <property type="evidence" value="ECO:0007669"/>
    <property type="project" value="TreeGrafter"/>
</dbReference>
<name>A0A336LNZ9_CULSO</name>
<organism evidence="2">
    <name type="scientific">Culicoides sonorensis</name>
    <name type="common">Biting midge</name>
    <dbReference type="NCBI Taxonomy" id="179676"/>
    <lineage>
        <taxon>Eukaryota</taxon>
        <taxon>Metazoa</taxon>
        <taxon>Ecdysozoa</taxon>
        <taxon>Arthropoda</taxon>
        <taxon>Hexapoda</taxon>
        <taxon>Insecta</taxon>
        <taxon>Pterygota</taxon>
        <taxon>Neoptera</taxon>
        <taxon>Endopterygota</taxon>
        <taxon>Diptera</taxon>
        <taxon>Nematocera</taxon>
        <taxon>Chironomoidea</taxon>
        <taxon>Ceratopogonidae</taxon>
        <taxon>Ceratopogoninae</taxon>
        <taxon>Culicoides</taxon>
        <taxon>Monoculicoides</taxon>
    </lineage>
</organism>
<dbReference type="Pfam" id="PF01425">
    <property type="entry name" value="Amidase"/>
    <property type="match status" value="1"/>
</dbReference>